<sequence length="83" mass="9162">MALQRQSMMPLDPSNFDFQRRGQRSMADLFHCGYGRTEGGAVRGRGGGSNASVLVSCETAAHLSLVARVPKIWLGFEFWAIRC</sequence>
<name>A0A0B0NGT3_GOSAR</name>
<dbReference type="EMBL" id="KN400216">
    <property type="protein sequence ID" value="KHG13758.1"/>
    <property type="molecule type" value="Genomic_DNA"/>
</dbReference>
<reference evidence="2" key="1">
    <citation type="submission" date="2014-09" db="EMBL/GenBank/DDBJ databases">
        <authorList>
            <person name="Mudge J."/>
            <person name="Ramaraj T."/>
            <person name="Lindquist I.E."/>
            <person name="Bharti A.K."/>
            <person name="Sundararajan A."/>
            <person name="Cameron C.T."/>
            <person name="Woodward J.E."/>
            <person name="May G.D."/>
            <person name="Brubaker C."/>
            <person name="Broadhvest J."/>
            <person name="Wilkins T.A."/>
        </authorList>
    </citation>
    <scope>NUCLEOTIDE SEQUENCE</scope>
    <source>
        <strain evidence="2">cv. AKA8401</strain>
    </source>
</reference>
<gene>
    <name evidence="1" type="ORF">F383_20106</name>
</gene>
<evidence type="ECO:0000313" key="2">
    <source>
        <dbReference type="Proteomes" id="UP000032142"/>
    </source>
</evidence>
<dbReference type="AlphaFoldDB" id="A0A0B0NGT3"/>
<proteinExistence type="predicted"/>
<accession>A0A0B0NGT3</accession>
<organism evidence="1 2">
    <name type="scientific">Gossypium arboreum</name>
    <name type="common">Tree cotton</name>
    <name type="synonym">Gossypium nanking</name>
    <dbReference type="NCBI Taxonomy" id="29729"/>
    <lineage>
        <taxon>Eukaryota</taxon>
        <taxon>Viridiplantae</taxon>
        <taxon>Streptophyta</taxon>
        <taxon>Embryophyta</taxon>
        <taxon>Tracheophyta</taxon>
        <taxon>Spermatophyta</taxon>
        <taxon>Magnoliopsida</taxon>
        <taxon>eudicotyledons</taxon>
        <taxon>Gunneridae</taxon>
        <taxon>Pentapetalae</taxon>
        <taxon>rosids</taxon>
        <taxon>malvids</taxon>
        <taxon>Malvales</taxon>
        <taxon>Malvaceae</taxon>
        <taxon>Malvoideae</taxon>
        <taxon>Gossypium</taxon>
    </lineage>
</organism>
<evidence type="ECO:0000313" key="1">
    <source>
        <dbReference type="EMBL" id="KHG13758.1"/>
    </source>
</evidence>
<protein>
    <submittedName>
        <fullName evidence="1">Uncharacterized protein</fullName>
    </submittedName>
</protein>
<keyword evidence="2" id="KW-1185">Reference proteome</keyword>
<dbReference type="Proteomes" id="UP000032142">
    <property type="component" value="Unassembled WGS sequence"/>
</dbReference>